<dbReference type="InterPro" id="IPR040079">
    <property type="entry name" value="Glutathione_S-Trfase"/>
</dbReference>
<evidence type="ECO:0000256" key="3">
    <source>
        <dbReference type="ARBA" id="ARBA00022490"/>
    </source>
</evidence>
<evidence type="ECO:0000259" key="7">
    <source>
        <dbReference type="PROSITE" id="PS50405"/>
    </source>
</evidence>
<dbReference type="InterPro" id="IPR004046">
    <property type="entry name" value="GST_C"/>
</dbReference>
<organism evidence="8 9">
    <name type="scientific">Patella caerulea</name>
    <name type="common">Rayed Mediterranean limpet</name>
    <dbReference type="NCBI Taxonomy" id="87958"/>
    <lineage>
        <taxon>Eukaryota</taxon>
        <taxon>Metazoa</taxon>
        <taxon>Spiralia</taxon>
        <taxon>Lophotrochozoa</taxon>
        <taxon>Mollusca</taxon>
        <taxon>Gastropoda</taxon>
        <taxon>Patellogastropoda</taxon>
        <taxon>Patelloidea</taxon>
        <taxon>Patellidae</taxon>
        <taxon>Patella</taxon>
    </lineage>
</organism>
<gene>
    <name evidence="8" type="ORF">SNE40_002602</name>
</gene>
<dbReference type="CDD" id="cd03050">
    <property type="entry name" value="GST_N_Theta"/>
    <property type="match status" value="1"/>
</dbReference>
<dbReference type="Proteomes" id="UP001347796">
    <property type="component" value="Unassembled WGS sequence"/>
</dbReference>
<dbReference type="PROSITE" id="PS50404">
    <property type="entry name" value="GST_NTER"/>
    <property type="match status" value="1"/>
</dbReference>
<evidence type="ECO:0000259" key="6">
    <source>
        <dbReference type="PROSITE" id="PS50404"/>
    </source>
</evidence>
<comment type="similarity">
    <text evidence="2">Belongs to the GST superfamily. Theta family.</text>
</comment>
<dbReference type="InterPro" id="IPR004045">
    <property type="entry name" value="Glutathione_S-Trfase_N"/>
</dbReference>
<dbReference type="Pfam" id="PF02798">
    <property type="entry name" value="GST_N"/>
    <property type="match status" value="1"/>
</dbReference>
<dbReference type="EMBL" id="JAZGQO010000002">
    <property type="protein sequence ID" value="KAK6190823.1"/>
    <property type="molecule type" value="Genomic_DNA"/>
</dbReference>
<dbReference type="GO" id="GO:0006749">
    <property type="term" value="P:glutathione metabolic process"/>
    <property type="evidence" value="ECO:0007669"/>
    <property type="project" value="TreeGrafter"/>
</dbReference>
<evidence type="ECO:0000256" key="4">
    <source>
        <dbReference type="ARBA" id="ARBA00022679"/>
    </source>
</evidence>
<dbReference type="Gene3D" id="3.40.30.10">
    <property type="entry name" value="Glutaredoxin"/>
    <property type="match status" value="1"/>
</dbReference>
<proteinExistence type="inferred from homology"/>
<dbReference type="InterPro" id="IPR040075">
    <property type="entry name" value="GST_N_Theta"/>
</dbReference>
<dbReference type="Pfam" id="PF14497">
    <property type="entry name" value="GST_C_3"/>
    <property type="match status" value="1"/>
</dbReference>
<dbReference type="PROSITE" id="PS50405">
    <property type="entry name" value="GST_CTER"/>
    <property type="match status" value="1"/>
</dbReference>
<dbReference type="CDD" id="cd03183">
    <property type="entry name" value="GST_C_Theta"/>
    <property type="match status" value="1"/>
</dbReference>
<dbReference type="SFLD" id="SFLDG01153">
    <property type="entry name" value="Main.4:_Theta-like"/>
    <property type="match status" value="1"/>
</dbReference>
<evidence type="ECO:0000313" key="8">
    <source>
        <dbReference type="EMBL" id="KAK6190823.1"/>
    </source>
</evidence>
<evidence type="ECO:0000256" key="5">
    <source>
        <dbReference type="ARBA" id="ARBA00047960"/>
    </source>
</evidence>
<keyword evidence="3" id="KW-0963">Cytoplasm</keyword>
<dbReference type="FunFam" id="3.40.30.10:FF:000176">
    <property type="entry name" value="Glutathione S-transferase theta-1"/>
    <property type="match status" value="1"/>
</dbReference>
<dbReference type="GO" id="GO:0005737">
    <property type="term" value="C:cytoplasm"/>
    <property type="evidence" value="ECO:0007669"/>
    <property type="project" value="UniProtKB-SubCell"/>
</dbReference>
<dbReference type="Gene3D" id="1.20.1050.10">
    <property type="match status" value="1"/>
</dbReference>
<comment type="catalytic activity">
    <reaction evidence="5">
        <text>RX + glutathione = an S-substituted glutathione + a halide anion + H(+)</text>
        <dbReference type="Rhea" id="RHEA:16437"/>
        <dbReference type="ChEBI" id="CHEBI:15378"/>
        <dbReference type="ChEBI" id="CHEBI:16042"/>
        <dbReference type="ChEBI" id="CHEBI:17792"/>
        <dbReference type="ChEBI" id="CHEBI:57925"/>
        <dbReference type="ChEBI" id="CHEBI:90779"/>
        <dbReference type="EC" id="2.5.1.18"/>
    </reaction>
</comment>
<protein>
    <recommendedName>
        <fullName evidence="10">Glutathione transferase</fullName>
    </recommendedName>
</protein>
<evidence type="ECO:0008006" key="10">
    <source>
        <dbReference type="Google" id="ProtNLM"/>
    </source>
</evidence>
<comment type="subcellular location">
    <subcellularLocation>
        <location evidence="1">Cytoplasm</location>
    </subcellularLocation>
</comment>
<dbReference type="InterPro" id="IPR010987">
    <property type="entry name" value="Glutathione-S-Trfase_C-like"/>
</dbReference>
<evidence type="ECO:0000256" key="1">
    <source>
        <dbReference type="ARBA" id="ARBA00004496"/>
    </source>
</evidence>
<feature type="domain" description="GST C-terminal" evidence="7">
    <location>
        <begin position="89"/>
        <end position="224"/>
    </location>
</feature>
<dbReference type="GO" id="GO:0004364">
    <property type="term" value="F:glutathione transferase activity"/>
    <property type="evidence" value="ECO:0007669"/>
    <property type="project" value="UniProtKB-EC"/>
</dbReference>
<accession>A0AAN8K1E2</accession>
<dbReference type="PANTHER" id="PTHR43917">
    <property type="match status" value="1"/>
</dbReference>
<keyword evidence="9" id="KW-1185">Reference proteome</keyword>
<dbReference type="SUPFAM" id="SSF47616">
    <property type="entry name" value="GST C-terminal domain-like"/>
    <property type="match status" value="1"/>
</dbReference>
<dbReference type="InterPro" id="IPR036282">
    <property type="entry name" value="Glutathione-S-Trfase_C_sf"/>
</dbReference>
<feature type="domain" description="GST N-terminal" evidence="6">
    <location>
        <begin position="1"/>
        <end position="82"/>
    </location>
</feature>
<dbReference type="AlphaFoldDB" id="A0AAN8K1E2"/>
<dbReference type="InterPro" id="IPR036249">
    <property type="entry name" value="Thioredoxin-like_sf"/>
</dbReference>
<dbReference type="SFLD" id="SFLDS00019">
    <property type="entry name" value="Glutathione_Transferase_(cytos"/>
    <property type="match status" value="1"/>
</dbReference>
<dbReference type="InterPro" id="IPR051369">
    <property type="entry name" value="GST_Theta"/>
</dbReference>
<dbReference type="SFLD" id="SFLDG00358">
    <property type="entry name" value="Main_(cytGST)"/>
    <property type="match status" value="1"/>
</dbReference>
<comment type="caution">
    <text evidence="8">The sequence shown here is derived from an EMBL/GenBank/DDBJ whole genome shotgun (WGS) entry which is preliminary data.</text>
</comment>
<dbReference type="SUPFAM" id="SSF52833">
    <property type="entry name" value="Thioredoxin-like"/>
    <property type="match status" value="1"/>
</dbReference>
<sequence length="229" mass="26649">MSLKCYYDLMSQPSRAVYIFLKANKIPFEEKPIALRKGEHLTEEYKKINPLQKVPVIDDNGFILSESVAILKYLSLKFDIGDNWYPKNDLKRQARVDEYLNWQHINTRLNAAMIFQHLLLIPRMTGKPVQEKQMARFKKGLIESVGHIDKYFLGSQPFLCGDKISVADLLGACELMQLHGVHEESFYTNNPVVKAWIERVRNRLAPHFDDAHKIIFRTRDVYPALKAKM</sequence>
<evidence type="ECO:0000313" key="9">
    <source>
        <dbReference type="Proteomes" id="UP001347796"/>
    </source>
</evidence>
<evidence type="ECO:0000256" key="2">
    <source>
        <dbReference type="ARBA" id="ARBA00009899"/>
    </source>
</evidence>
<name>A0AAN8K1E2_PATCE</name>
<reference evidence="8 9" key="1">
    <citation type="submission" date="2024-01" db="EMBL/GenBank/DDBJ databases">
        <title>The genome of the rayed Mediterranean limpet Patella caerulea (Linnaeus, 1758).</title>
        <authorList>
            <person name="Anh-Thu Weber A."/>
            <person name="Halstead-Nussloch G."/>
        </authorList>
    </citation>
    <scope>NUCLEOTIDE SEQUENCE [LARGE SCALE GENOMIC DNA]</scope>
    <source>
        <strain evidence="8">AATW-2023a</strain>
        <tissue evidence="8">Whole specimen</tissue>
    </source>
</reference>
<dbReference type="PANTHER" id="PTHR43917:SF8">
    <property type="entry name" value="GH16740P-RELATED"/>
    <property type="match status" value="1"/>
</dbReference>
<keyword evidence="4" id="KW-0808">Transferase</keyword>
<dbReference type="FunFam" id="1.20.1050.10:FF:000039">
    <property type="entry name" value="Glutathione S-transferase theta-1"/>
    <property type="match status" value="1"/>
</dbReference>
<dbReference type="InterPro" id="IPR040077">
    <property type="entry name" value="GST_C_Theta"/>
</dbReference>